<gene>
    <name evidence="10" type="ORF">BTI247_59830</name>
</gene>
<keyword evidence="10" id="KW-0614">Plasmid</keyword>
<organism evidence="10 11">
    <name type="scientific">Bacillus thuringiensis Bt18247</name>
    <dbReference type="NCBI Taxonomy" id="1423143"/>
    <lineage>
        <taxon>Bacteria</taxon>
        <taxon>Bacillati</taxon>
        <taxon>Bacillota</taxon>
        <taxon>Bacilli</taxon>
        <taxon>Bacillales</taxon>
        <taxon>Bacillaceae</taxon>
        <taxon>Bacillus</taxon>
        <taxon>Bacillus cereus group</taxon>
    </lineage>
</organism>
<dbReference type="Gene3D" id="6.20.190.10">
    <property type="entry name" value="Nutrient germinant receptor protein C, domain 1"/>
    <property type="match status" value="1"/>
</dbReference>
<dbReference type="InterPro" id="IPR008844">
    <property type="entry name" value="Spore_GerAC-like"/>
</dbReference>
<dbReference type="Pfam" id="PF05504">
    <property type="entry name" value="Spore_GerAC"/>
    <property type="match status" value="1"/>
</dbReference>
<dbReference type="EMBL" id="CP015251">
    <property type="protein sequence ID" value="AOM14313.1"/>
    <property type="molecule type" value="Genomic_DNA"/>
</dbReference>
<keyword evidence="5" id="KW-0472">Membrane</keyword>
<evidence type="ECO:0000256" key="4">
    <source>
        <dbReference type="ARBA" id="ARBA00022729"/>
    </source>
</evidence>
<evidence type="ECO:0000259" key="9">
    <source>
        <dbReference type="Pfam" id="PF25198"/>
    </source>
</evidence>
<dbReference type="RefSeq" id="WP_069356739.1">
    <property type="nucleotide sequence ID" value="NZ_CP015251.1"/>
</dbReference>
<evidence type="ECO:0000259" key="8">
    <source>
        <dbReference type="Pfam" id="PF05504"/>
    </source>
</evidence>
<evidence type="ECO:0000256" key="3">
    <source>
        <dbReference type="ARBA" id="ARBA00022544"/>
    </source>
</evidence>
<accession>A0A9W3XC41</accession>
<dbReference type="Pfam" id="PF25198">
    <property type="entry name" value="Spore_GerAC_N"/>
    <property type="match status" value="1"/>
</dbReference>
<dbReference type="GO" id="GO:0016020">
    <property type="term" value="C:membrane"/>
    <property type="evidence" value="ECO:0007669"/>
    <property type="project" value="UniProtKB-SubCell"/>
</dbReference>
<sequence length="394" mass="45366">MLQRYTIRAIMILFPLLLTGCWDYRPLETLSFASGFGIDRDKHGYIVTVQFVNPEEIAGNNHTDRPEAPIYQERGQTIGEAVTRLTLNVPHYVHFSNIQLVALSESVARKNIKEALEYIYRFNNIRSDFKLIISKQHKASDILRVVSPLSKVTAEKIANVVQKMEDGTTMTVGSKMNFFHLITQMNTPYEGFVINGFRIRGNLKYKETMHNTETLTPKSQVYPTGLAVFKKNQLQGWLTIPESIGYNYIMGTARLVPEFVVCSKQNKVSAEVIHTKSQIKIYHKTKKLQPHIQLRVSLQLTEVGCKQRLSPAYLSRLEEKFEHKIAKRIQTTMQVAQKKFHVDLFGIGDTFARTHPDLWKKEKNWEETFSNLNITYSVKVNIVHVTNNIFIKSD</sequence>
<dbReference type="InterPro" id="IPR038501">
    <property type="entry name" value="Spore_GerAC_C_sf"/>
</dbReference>
<proteinExistence type="inferred from homology"/>
<geneLocation type="plasmid" evidence="10 11">
    <name>p174778</name>
</geneLocation>
<dbReference type="PANTHER" id="PTHR35789:SF1">
    <property type="entry name" value="SPORE GERMINATION PROTEIN B3"/>
    <property type="match status" value="1"/>
</dbReference>
<evidence type="ECO:0000256" key="6">
    <source>
        <dbReference type="ARBA" id="ARBA00023139"/>
    </source>
</evidence>
<dbReference type="AlphaFoldDB" id="A0A9W3XC41"/>
<evidence type="ECO:0000256" key="1">
    <source>
        <dbReference type="ARBA" id="ARBA00004635"/>
    </source>
</evidence>
<dbReference type="InterPro" id="IPR046953">
    <property type="entry name" value="Spore_GerAC-like_C"/>
</dbReference>
<feature type="domain" description="Spore germination protein N-terminal" evidence="9">
    <location>
        <begin position="23"/>
        <end position="194"/>
    </location>
</feature>
<keyword evidence="4" id="KW-0732">Signal</keyword>
<comment type="subcellular location">
    <subcellularLocation>
        <location evidence="1">Membrane</location>
        <topology evidence="1">Lipid-anchor</topology>
    </subcellularLocation>
</comment>
<keyword evidence="7" id="KW-0449">Lipoprotein</keyword>
<protein>
    <recommendedName>
        <fullName evidence="12">Spore germination protein KC</fullName>
    </recommendedName>
</protein>
<evidence type="ECO:0000256" key="5">
    <source>
        <dbReference type="ARBA" id="ARBA00023136"/>
    </source>
</evidence>
<dbReference type="NCBIfam" id="TIGR02887">
    <property type="entry name" value="spore_ger_x_C"/>
    <property type="match status" value="1"/>
</dbReference>
<dbReference type="PANTHER" id="PTHR35789">
    <property type="entry name" value="SPORE GERMINATION PROTEIN B3"/>
    <property type="match status" value="1"/>
</dbReference>
<dbReference type="InterPro" id="IPR057336">
    <property type="entry name" value="GerAC_N"/>
</dbReference>
<evidence type="ECO:0000313" key="10">
    <source>
        <dbReference type="EMBL" id="AOM14313.1"/>
    </source>
</evidence>
<reference evidence="10 11" key="1">
    <citation type="submission" date="2016-02" db="EMBL/GenBank/DDBJ databases">
        <title>Comparative analysis of three nematocidal Bacillus thuringiensis strains.</title>
        <authorList>
            <person name="Hollensteiner J."/>
            <person name="Kloesener M."/>
            <person name="Bunk B."/>
            <person name="Sproeer C."/>
            <person name="Rosenstiel P."/>
            <person name="Schulte-Iserlohe R."/>
            <person name="Schulenburg H."/>
            <person name="Liesegang H."/>
        </authorList>
    </citation>
    <scope>NUCLEOTIDE SEQUENCE [LARGE SCALE GENOMIC DNA]</scope>
    <source>
        <strain evidence="10 11">Bt18247</strain>
        <plasmid evidence="10 11">p174778</plasmid>
    </source>
</reference>
<evidence type="ECO:0008006" key="12">
    <source>
        <dbReference type="Google" id="ProtNLM"/>
    </source>
</evidence>
<dbReference type="Gene3D" id="3.30.300.210">
    <property type="entry name" value="Nutrient germinant receptor protein C, domain 3"/>
    <property type="match status" value="1"/>
</dbReference>
<dbReference type="PROSITE" id="PS51257">
    <property type="entry name" value="PROKAR_LIPOPROTEIN"/>
    <property type="match status" value="1"/>
</dbReference>
<feature type="domain" description="Spore germination GerAC-like C-terminal" evidence="8">
    <location>
        <begin position="224"/>
        <end position="384"/>
    </location>
</feature>
<name>A0A9W3XC41_BACTU</name>
<dbReference type="Proteomes" id="UP000192743">
    <property type="component" value="Plasmid p174778"/>
</dbReference>
<keyword evidence="6" id="KW-0564">Palmitate</keyword>
<keyword evidence="3" id="KW-0309">Germination</keyword>
<evidence type="ECO:0000256" key="7">
    <source>
        <dbReference type="ARBA" id="ARBA00023288"/>
    </source>
</evidence>
<comment type="similarity">
    <text evidence="2">Belongs to the GerABKC lipoprotein family.</text>
</comment>
<dbReference type="GO" id="GO:0009847">
    <property type="term" value="P:spore germination"/>
    <property type="evidence" value="ECO:0007669"/>
    <property type="project" value="InterPro"/>
</dbReference>
<evidence type="ECO:0000256" key="2">
    <source>
        <dbReference type="ARBA" id="ARBA00007886"/>
    </source>
</evidence>
<evidence type="ECO:0000313" key="11">
    <source>
        <dbReference type="Proteomes" id="UP000192743"/>
    </source>
</evidence>